<gene>
    <name evidence="1" type="ORF">Aru02nite_42780</name>
</gene>
<dbReference type="Proteomes" id="UP000612808">
    <property type="component" value="Unassembled WGS sequence"/>
</dbReference>
<comment type="caution">
    <text evidence="1">The sequence shown here is derived from an EMBL/GenBank/DDBJ whole genome shotgun (WGS) entry which is preliminary data.</text>
</comment>
<protein>
    <submittedName>
        <fullName evidence="1">Amidinotransferase</fullName>
    </submittedName>
</protein>
<dbReference type="EMBL" id="BOMB01000023">
    <property type="protein sequence ID" value="GID13389.1"/>
    <property type="molecule type" value="Genomic_DNA"/>
</dbReference>
<reference evidence="1" key="1">
    <citation type="submission" date="2021-01" db="EMBL/GenBank/DDBJ databases">
        <title>Whole genome shotgun sequence of Actinocatenispora rupis NBRC 107355.</title>
        <authorList>
            <person name="Komaki H."/>
            <person name="Tamura T."/>
        </authorList>
    </citation>
    <scope>NUCLEOTIDE SEQUENCE</scope>
    <source>
        <strain evidence="1">NBRC 107355</strain>
    </source>
</reference>
<accession>A0A8J3JAX8</accession>
<evidence type="ECO:0000313" key="2">
    <source>
        <dbReference type="Proteomes" id="UP000612808"/>
    </source>
</evidence>
<name>A0A8J3JAX8_9ACTN</name>
<dbReference type="NCBIfam" id="NF045659">
    <property type="entry name" value="DiMArgaseDdahMtb"/>
    <property type="match status" value="1"/>
</dbReference>
<proteinExistence type="predicted"/>
<dbReference type="AlphaFoldDB" id="A0A8J3JAX8"/>
<keyword evidence="2" id="KW-1185">Reference proteome</keyword>
<sequence length="295" mass="32259">MIETPRPGQYEVVPAGSPLADLLAGAKTRTARAREYLMCPPERFTVEYAINPWMDTDRPVDTELAVKQWRGLRETLVRLGHTVHTLDPVAGLPDMVYAANGAFTVDGHVYGARFRYEQRRAEAAHHRAWYLAHGWSDFHIPEHTNEGEGDFAYANGLVLAGYGFRTTVAAHAEAQEALGRPVISLRLVDPRFYHLDTALAALDDETVAYWPGAFSPASQRVLAQLFPDALIADEADALAFGLNLVSDSRHVVLNSAASGLVGKLAARGYEPVPVELAELLKGGGSVKCCIAELRR</sequence>
<dbReference type="SUPFAM" id="SSF55909">
    <property type="entry name" value="Pentein"/>
    <property type="match status" value="1"/>
</dbReference>
<organism evidence="1 2">
    <name type="scientific">Actinocatenispora rupis</name>
    <dbReference type="NCBI Taxonomy" id="519421"/>
    <lineage>
        <taxon>Bacteria</taxon>
        <taxon>Bacillati</taxon>
        <taxon>Actinomycetota</taxon>
        <taxon>Actinomycetes</taxon>
        <taxon>Micromonosporales</taxon>
        <taxon>Micromonosporaceae</taxon>
        <taxon>Actinocatenispora</taxon>
    </lineage>
</organism>
<evidence type="ECO:0000313" key="1">
    <source>
        <dbReference type="EMBL" id="GID13389.1"/>
    </source>
</evidence>
<dbReference type="Gene3D" id="3.75.10.10">
    <property type="entry name" value="L-arginine/glycine Amidinotransferase, Chain A"/>
    <property type="match status" value="1"/>
</dbReference>